<dbReference type="AlphaFoldDB" id="A0A1L6TG82"/>
<dbReference type="Proteomes" id="UP000029558">
    <property type="component" value="Chromosome"/>
</dbReference>
<proteinExistence type="predicted"/>
<sequence>MDSTPCQQFAPTLELTLPNLPKLQVIKAACKESLSQPHHCIIEAYCTNFAITPEQFQGQPATLSLKTTEKINQFSGYIFNTKTLQTTAHSIRYQLELEPKLSFLKLQTHHCAYASISIIELIEKLLTPYDIKYQLQLVNSYAAYPILHQYNESDFDFLSRHLERAGIYYYFKADNKETLVFTDHYSTHQRPNNNNNKTTLPYFNNQILNIATLVPHITEFSAVSTLCPQQIKLHSYQPKQAECFATAQHHIDSTGIGEHSEYCEAVQSQSDLNHLAKLRAEEIYSKHHYFSAQSTIIDLKSGLLYSLENHPQPHYNQDYLLCEIHHFIEQAPKDNPILNSTPSTSQYHNQLIFRKNTQQYRPPLITAIPRIQGIIHAYISHNANINPLDEQGWYQIKLGFNHQGQSWSVRKSEPYSGKNYGMHFPLQSGTEVLLSFVQGHPESLIITGSAFNSQAVNLVTEANPHDHSIKTAKHTEFTLSDHPKYAHIRLKQPGYKQYIKQQAITISDQIQKTNTPITDTQITKDEAQVGEGFGNWKYELIHGNFNNSSSNQTKNDYATYLEEIPLKLHIFGGPNSKINANQQMGPGPNNLYQRNNTLITEPTSAPDAQDPSVLFTSIDPNQYNSEFLAVQDIVASYADLYKNQVKAEEIFGNKYELMSGNSTSIHKGNSTHKSQGNSSHTHTGNSHHNHHGDSHSSHTGNKSGSHHINADTKTELCALVAHAGATAAHVATKNDLSHAEHHTSLSQIKAVMTPLKNDLDLIGAHAKVSTGIKSSTHTGMDSAEYGGLYSRTYLDAYTTQRALSSDHIALKMDFIACRKDLTTDERTNKGKVTEAIIYLSSMVGNDNKIAISSMTKATMQQVNNALTIFN</sequence>
<dbReference type="InterPro" id="IPR037026">
    <property type="entry name" value="Vgr_OB-fold_dom_sf"/>
</dbReference>
<dbReference type="Gene3D" id="2.40.50.230">
    <property type="entry name" value="Gp5 N-terminal domain"/>
    <property type="match status" value="1"/>
</dbReference>
<dbReference type="NCBIfam" id="TIGR01646">
    <property type="entry name" value="vgr_GE"/>
    <property type="match status" value="1"/>
</dbReference>
<dbReference type="NCBIfam" id="TIGR03361">
    <property type="entry name" value="VI_Rhs_Vgr"/>
    <property type="match status" value="1"/>
</dbReference>
<evidence type="ECO:0000313" key="2">
    <source>
        <dbReference type="EMBL" id="ALB21413.1"/>
    </source>
</evidence>
<dbReference type="Gene3D" id="2.30.110.50">
    <property type="match status" value="1"/>
</dbReference>
<evidence type="ECO:0000313" key="3">
    <source>
        <dbReference type="Proteomes" id="UP000029558"/>
    </source>
</evidence>
<feature type="region of interest" description="Disordered" evidence="1">
    <location>
        <begin position="662"/>
        <end position="708"/>
    </location>
</feature>
<name>A0A1L6TG82_PISSA</name>
<reference evidence="2 3" key="1">
    <citation type="journal article" date="2014" name="Genome Announc.">
        <title>Comparative Genome Analysis of Two Isolates of the Fish Pathogen Piscirickettsia salmonis from Different Hosts Reveals Major Differences in Virulence-Associated Secretion Systems.</title>
        <authorList>
            <person name="Bohle H."/>
            <person name="Henriquez P."/>
            <person name="Grothusen H."/>
            <person name="Navas E."/>
            <person name="Sandoval A."/>
            <person name="Bustamante F."/>
            <person name="Bustos P."/>
            <person name="Mancilla M."/>
        </authorList>
    </citation>
    <scope>NUCLEOTIDE SEQUENCE [LARGE SCALE GENOMIC DNA]</scope>
    <source>
        <strain evidence="3">B1-32597</strain>
    </source>
</reference>
<dbReference type="Gene3D" id="3.55.50.10">
    <property type="entry name" value="Baseplate protein-like domains"/>
    <property type="match status" value="1"/>
</dbReference>
<dbReference type="RefSeq" id="WP_017377623.1">
    <property type="nucleotide sequence ID" value="NZ_CP012508.1"/>
</dbReference>
<dbReference type="Pfam" id="PF05954">
    <property type="entry name" value="Phage_GPD"/>
    <property type="match status" value="1"/>
</dbReference>
<dbReference type="EMBL" id="CP012508">
    <property type="protein sequence ID" value="ALB21413.1"/>
    <property type="molecule type" value="Genomic_DNA"/>
</dbReference>
<gene>
    <name evidence="2" type="ORF">KU39_227</name>
</gene>
<dbReference type="SUPFAM" id="SSF69255">
    <property type="entry name" value="gp5 N-terminal domain-like"/>
    <property type="match status" value="1"/>
</dbReference>
<protein>
    <submittedName>
        <fullName evidence="2">Type VI secretion system, RhsGE-associated Vgr protein</fullName>
    </submittedName>
</protein>
<dbReference type="SUPFAM" id="SSF69279">
    <property type="entry name" value="Phage tail proteins"/>
    <property type="match status" value="2"/>
</dbReference>
<organism evidence="2 3">
    <name type="scientific">Piscirickettsia salmonis</name>
    <dbReference type="NCBI Taxonomy" id="1238"/>
    <lineage>
        <taxon>Bacteria</taxon>
        <taxon>Pseudomonadati</taxon>
        <taxon>Pseudomonadota</taxon>
        <taxon>Gammaproteobacteria</taxon>
        <taxon>Thiotrichales</taxon>
        <taxon>Piscirickettsiaceae</taxon>
        <taxon>Piscirickettsia</taxon>
    </lineage>
</organism>
<dbReference type="Gene3D" id="4.10.220.110">
    <property type="match status" value="1"/>
</dbReference>
<dbReference type="InterPro" id="IPR017847">
    <property type="entry name" value="T6SS_RhsGE_Vgr_subset"/>
</dbReference>
<feature type="compositionally biased region" description="Polar residues" evidence="1">
    <location>
        <begin position="662"/>
        <end position="675"/>
    </location>
</feature>
<dbReference type="InterPro" id="IPR006533">
    <property type="entry name" value="T6SS_Vgr_RhsGE"/>
</dbReference>
<accession>A0A1L6TG82</accession>
<evidence type="ECO:0000256" key="1">
    <source>
        <dbReference type="SAM" id="MobiDB-lite"/>
    </source>
</evidence>